<comment type="similarity">
    <text evidence="1">Belongs to the cytidylate kinase family. Type 1 subfamily.</text>
</comment>
<evidence type="ECO:0000256" key="5">
    <source>
        <dbReference type="ARBA" id="ARBA00022777"/>
    </source>
</evidence>
<protein>
    <recommendedName>
        <fullName evidence="2">(d)CMP kinase</fullName>
        <ecNumber evidence="2">2.7.4.25</ecNumber>
    </recommendedName>
</protein>
<accession>A0A381Y4J4</accession>
<gene>
    <name evidence="10" type="ORF">METZ01_LOCUS124863</name>
</gene>
<comment type="catalytic activity">
    <reaction evidence="7">
        <text>dCMP + ATP = dCDP + ADP</text>
        <dbReference type="Rhea" id="RHEA:25094"/>
        <dbReference type="ChEBI" id="CHEBI:30616"/>
        <dbReference type="ChEBI" id="CHEBI:57566"/>
        <dbReference type="ChEBI" id="CHEBI:58593"/>
        <dbReference type="ChEBI" id="CHEBI:456216"/>
        <dbReference type="EC" id="2.7.4.25"/>
    </reaction>
</comment>
<proteinExistence type="inferred from homology"/>
<dbReference type="GO" id="GO:0006139">
    <property type="term" value="P:nucleobase-containing compound metabolic process"/>
    <property type="evidence" value="ECO:0007669"/>
    <property type="project" value="InterPro"/>
</dbReference>
<dbReference type="Pfam" id="PF02224">
    <property type="entry name" value="Cytidylate_kin"/>
    <property type="match status" value="1"/>
</dbReference>
<dbReference type="SUPFAM" id="SSF52540">
    <property type="entry name" value="P-loop containing nucleoside triphosphate hydrolases"/>
    <property type="match status" value="1"/>
</dbReference>
<keyword evidence="6" id="KW-0067">ATP-binding</keyword>
<feature type="domain" description="Cytidylate kinase" evidence="9">
    <location>
        <begin position="3"/>
        <end position="216"/>
    </location>
</feature>
<name>A0A381Y4J4_9ZZZZ</name>
<dbReference type="EMBL" id="UINC01017386">
    <property type="protein sequence ID" value="SVA72009.1"/>
    <property type="molecule type" value="Genomic_DNA"/>
</dbReference>
<dbReference type="HAMAP" id="MF_00238">
    <property type="entry name" value="Cytidyl_kinase_type1"/>
    <property type="match status" value="1"/>
</dbReference>
<evidence type="ECO:0000256" key="4">
    <source>
        <dbReference type="ARBA" id="ARBA00022741"/>
    </source>
</evidence>
<evidence type="ECO:0000256" key="3">
    <source>
        <dbReference type="ARBA" id="ARBA00022679"/>
    </source>
</evidence>
<dbReference type="AlphaFoldDB" id="A0A381Y4J4"/>
<evidence type="ECO:0000256" key="2">
    <source>
        <dbReference type="ARBA" id="ARBA00012906"/>
    </source>
</evidence>
<evidence type="ECO:0000256" key="1">
    <source>
        <dbReference type="ARBA" id="ARBA00009427"/>
    </source>
</evidence>
<dbReference type="NCBIfam" id="TIGR00017">
    <property type="entry name" value="cmk"/>
    <property type="match status" value="1"/>
</dbReference>
<evidence type="ECO:0000313" key="10">
    <source>
        <dbReference type="EMBL" id="SVA72009.1"/>
    </source>
</evidence>
<dbReference type="InterPro" id="IPR003136">
    <property type="entry name" value="Cytidylate_kin"/>
</dbReference>
<evidence type="ECO:0000259" key="9">
    <source>
        <dbReference type="Pfam" id="PF02224"/>
    </source>
</evidence>
<keyword evidence="3" id="KW-0808">Transferase</keyword>
<dbReference type="EC" id="2.7.4.25" evidence="2"/>
<sequence>MIIAIDGPAASGKSTTAKLVAKKLNITYLDTGAMYRAVTLQLLRSNTDFDNIDKVSSILGNLNIDMYDYKGRDIIKLNNEDVTEEIRSSNVTKYVSEVSALLTVREAMVIMQREIGFKTDCVIEGRDIGTKVFPNADYKFYMIADIKMRANRRLKDMNQLGIIKSLDDVVSDLEIRDYKDSNRENSPLRKALDAVEIDTSNLSIDEQVNKIINHIKINK</sequence>
<dbReference type="GO" id="GO:0005524">
    <property type="term" value="F:ATP binding"/>
    <property type="evidence" value="ECO:0007669"/>
    <property type="project" value="UniProtKB-KW"/>
</dbReference>
<dbReference type="GO" id="GO:0036431">
    <property type="term" value="F:dCMP kinase activity"/>
    <property type="evidence" value="ECO:0007669"/>
    <property type="project" value="InterPro"/>
</dbReference>
<organism evidence="10">
    <name type="scientific">marine metagenome</name>
    <dbReference type="NCBI Taxonomy" id="408172"/>
    <lineage>
        <taxon>unclassified sequences</taxon>
        <taxon>metagenomes</taxon>
        <taxon>ecological metagenomes</taxon>
    </lineage>
</organism>
<comment type="catalytic activity">
    <reaction evidence="8">
        <text>CMP + ATP = CDP + ADP</text>
        <dbReference type="Rhea" id="RHEA:11600"/>
        <dbReference type="ChEBI" id="CHEBI:30616"/>
        <dbReference type="ChEBI" id="CHEBI:58069"/>
        <dbReference type="ChEBI" id="CHEBI:60377"/>
        <dbReference type="ChEBI" id="CHEBI:456216"/>
        <dbReference type="EC" id="2.7.4.25"/>
    </reaction>
</comment>
<evidence type="ECO:0000256" key="7">
    <source>
        <dbReference type="ARBA" id="ARBA00047615"/>
    </source>
</evidence>
<dbReference type="InterPro" id="IPR027417">
    <property type="entry name" value="P-loop_NTPase"/>
</dbReference>
<evidence type="ECO:0000256" key="6">
    <source>
        <dbReference type="ARBA" id="ARBA00022840"/>
    </source>
</evidence>
<dbReference type="InterPro" id="IPR011994">
    <property type="entry name" value="Cytidylate_kinase_dom"/>
</dbReference>
<dbReference type="Gene3D" id="3.40.50.300">
    <property type="entry name" value="P-loop containing nucleotide triphosphate hydrolases"/>
    <property type="match status" value="1"/>
</dbReference>
<dbReference type="CDD" id="cd02020">
    <property type="entry name" value="CMPK"/>
    <property type="match status" value="1"/>
</dbReference>
<keyword evidence="4" id="KW-0547">Nucleotide-binding</keyword>
<reference evidence="10" key="1">
    <citation type="submission" date="2018-05" db="EMBL/GenBank/DDBJ databases">
        <authorList>
            <person name="Lanie J.A."/>
            <person name="Ng W.-L."/>
            <person name="Kazmierczak K.M."/>
            <person name="Andrzejewski T.M."/>
            <person name="Davidsen T.M."/>
            <person name="Wayne K.J."/>
            <person name="Tettelin H."/>
            <person name="Glass J.I."/>
            <person name="Rusch D."/>
            <person name="Podicherti R."/>
            <person name="Tsui H.-C.T."/>
            <person name="Winkler M.E."/>
        </authorList>
    </citation>
    <scope>NUCLEOTIDE SEQUENCE</scope>
</reference>
<keyword evidence="5" id="KW-0418">Kinase</keyword>
<evidence type="ECO:0000256" key="8">
    <source>
        <dbReference type="ARBA" id="ARBA00048478"/>
    </source>
</evidence>